<dbReference type="PRINTS" id="PR00368">
    <property type="entry name" value="FADPNR"/>
</dbReference>
<comment type="caution">
    <text evidence="2">The sequence shown here is derived from an EMBL/GenBank/DDBJ whole genome shotgun (WGS) entry which is preliminary data.</text>
</comment>
<dbReference type="Pfam" id="PF13738">
    <property type="entry name" value="Pyr_redox_3"/>
    <property type="match status" value="1"/>
</dbReference>
<proteinExistence type="predicted"/>
<dbReference type="Gene3D" id="3.50.50.60">
    <property type="entry name" value="FAD/NAD(P)-binding domain"/>
    <property type="match status" value="1"/>
</dbReference>
<name>A0AAV3UQQ0_9EURY</name>
<dbReference type="GeneID" id="68616348"/>
<dbReference type="InterPro" id="IPR050982">
    <property type="entry name" value="Auxin_biosynth/cation_transpt"/>
</dbReference>
<protein>
    <submittedName>
        <fullName evidence="2">NAD(P)/FAD-dependent oxidoreductase</fullName>
    </submittedName>
</protein>
<organism evidence="2 3">
    <name type="scientific">Haladaptatus pallidirubidus</name>
    <dbReference type="NCBI Taxonomy" id="1008152"/>
    <lineage>
        <taxon>Archaea</taxon>
        <taxon>Methanobacteriati</taxon>
        <taxon>Methanobacteriota</taxon>
        <taxon>Stenosarchaea group</taxon>
        <taxon>Halobacteria</taxon>
        <taxon>Halobacteriales</taxon>
        <taxon>Haladaptataceae</taxon>
        <taxon>Haladaptatus</taxon>
    </lineage>
</organism>
<dbReference type="InterPro" id="IPR036188">
    <property type="entry name" value="FAD/NAD-bd_sf"/>
</dbReference>
<dbReference type="GO" id="GO:0050660">
    <property type="term" value="F:flavin adenine dinucleotide binding"/>
    <property type="evidence" value="ECO:0007669"/>
    <property type="project" value="TreeGrafter"/>
</dbReference>
<accession>A0AAV3UQQ0</accession>
<dbReference type="EMBL" id="BAABKX010000022">
    <property type="protein sequence ID" value="GAA5062577.1"/>
    <property type="molecule type" value="Genomic_DNA"/>
</dbReference>
<dbReference type="PANTHER" id="PTHR43539:SF78">
    <property type="entry name" value="FLAVIN-CONTAINING MONOOXYGENASE"/>
    <property type="match status" value="1"/>
</dbReference>
<dbReference type="AlphaFoldDB" id="A0AAV3UQQ0"/>
<dbReference type="RefSeq" id="WP_227777992.1">
    <property type="nucleotide sequence ID" value="NZ_BAABKX010000022.1"/>
</dbReference>
<evidence type="ECO:0000313" key="2">
    <source>
        <dbReference type="EMBL" id="GAA5062577.1"/>
    </source>
</evidence>
<evidence type="ECO:0000256" key="1">
    <source>
        <dbReference type="ARBA" id="ARBA00023002"/>
    </source>
</evidence>
<evidence type="ECO:0000313" key="3">
    <source>
        <dbReference type="Proteomes" id="UP001501729"/>
    </source>
</evidence>
<keyword evidence="3" id="KW-1185">Reference proteome</keyword>
<dbReference type="Proteomes" id="UP001501729">
    <property type="component" value="Unassembled WGS sequence"/>
</dbReference>
<dbReference type="PRINTS" id="PR00469">
    <property type="entry name" value="PNDRDTASEII"/>
</dbReference>
<dbReference type="PANTHER" id="PTHR43539">
    <property type="entry name" value="FLAVIN-BINDING MONOOXYGENASE-LIKE PROTEIN (AFU_ORTHOLOGUE AFUA_4G09220)"/>
    <property type="match status" value="1"/>
</dbReference>
<sequence>MTKRITQHVETVVIGGGQAGLAMGYYLAQHDHSFVILDAGSRVGNAWRNRWDSLRLFIPAGLSSLPGMPFPAANTYFPTKDEMADYLEAYSDQFDLPVQLDTTVESLIRNGDRYVLDAGTQRIAADHVVVATGPYHHPNVPRFAPGLAPSITQLHSSEYQSPDQLPKGDVLVVGAGNSGAEIAIELAADRCVWLSGQNTGHLPQWDSDDLPRWLFWFDGCLFEWLFSDLLTVDTWVGRKLKARGKDGGDPLIRLTPEDLQQAGVKRVPRVKGVVDGTPRLNNGRRLDVAAVIWATGFRQDFSWIEVPGLSRDDDGSPIHDRGVVEDEPGLYFLGLPFQRSLLSATLVGVGADARYLATQIQTRTDADETD</sequence>
<dbReference type="SUPFAM" id="SSF51905">
    <property type="entry name" value="FAD/NAD(P)-binding domain"/>
    <property type="match status" value="2"/>
</dbReference>
<keyword evidence="1" id="KW-0560">Oxidoreductase</keyword>
<gene>
    <name evidence="2" type="ORF">GCM10025751_50130</name>
</gene>
<reference evidence="2 3" key="1">
    <citation type="journal article" date="2019" name="Int. J. Syst. Evol. Microbiol.">
        <title>The Global Catalogue of Microorganisms (GCM) 10K type strain sequencing project: providing services to taxonomists for standard genome sequencing and annotation.</title>
        <authorList>
            <consortium name="The Broad Institute Genomics Platform"/>
            <consortium name="The Broad Institute Genome Sequencing Center for Infectious Disease"/>
            <person name="Wu L."/>
            <person name="Ma J."/>
        </authorList>
    </citation>
    <scope>NUCLEOTIDE SEQUENCE [LARGE SCALE GENOMIC DNA]</scope>
    <source>
        <strain evidence="2 3">JCM 17504</strain>
    </source>
</reference>
<dbReference type="GO" id="GO:0004497">
    <property type="term" value="F:monooxygenase activity"/>
    <property type="evidence" value="ECO:0007669"/>
    <property type="project" value="TreeGrafter"/>
</dbReference>